<comment type="caution">
    <text evidence="2">The sequence shown here is derived from an EMBL/GenBank/DDBJ whole genome shotgun (WGS) entry which is preliminary data.</text>
</comment>
<keyword evidence="1" id="KW-1133">Transmembrane helix</keyword>
<feature type="transmembrane region" description="Helical" evidence="1">
    <location>
        <begin position="103"/>
        <end position="122"/>
    </location>
</feature>
<keyword evidence="1" id="KW-0812">Transmembrane</keyword>
<evidence type="ECO:0000313" key="2">
    <source>
        <dbReference type="EMBL" id="MFC4468423.1"/>
    </source>
</evidence>
<gene>
    <name evidence="2" type="ORF">ACFPH6_28435</name>
</gene>
<evidence type="ECO:0008006" key="4">
    <source>
        <dbReference type="Google" id="ProtNLM"/>
    </source>
</evidence>
<dbReference type="RefSeq" id="WP_386346266.1">
    <property type="nucleotide sequence ID" value="NZ_JBHSFG010000047.1"/>
</dbReference>
<accession>A0ABV8YWZ9</accession>
<feature type="transmembrane region" description="Helical" evidence="1">
    <location>
        <begin position="12"/>
        <end position="30"/>
    </location>
</feature>
<evidence type="ECO:0000313" key="3">
    <source>
        <dbReference type="Proteomes" id="UP001596012"/>
    </source>
</evidence>
<dbReference type="EMBL" id="JBHSFG010000047">
    <property type="protein sequence ID" value="MFC4468423.1"/>
    <property type="molecule type" value="Genomic_DNA"/>
</dbReference>
<reference evidence="3" key="1">
    <citation type="journal article" date="2019" name="Int. J. Syst. Evol. Microbiol.">
        <title>The Global Catalogue of Microorganisms (GCM) 10K type strain sequencing project: providing services to taxonomists for standard genome sequencing and annotation.</title>
        <authorList>
            <consortium name="The Broad Institute Genomics Platform"/>
            <consortium name="The Broad Institute Genome Sequencing Center for Infectious Disease"/>
            <person name="Wu L."/>
            <person name="Ma J."/>
        </authorList>
    </citation>
    <scope>NUCLEOTIDE SEQUENCE [LARGE SCALE GENOMIC DNA]</scope>
    <source>
        <strain evidence="3">DT43</strain>
    </source>
</reference>
<sequence>MSQMPRSVKSVCAMLLVIGVGCLVPALWFVTDAVTLETGAMGELIVGLLFLKVFLFGALAVSSIVIAAKFGRGGNRVRIGAVVVGSVITALCATGVLVHDGSWSFGAGAGFLVIALATSQDARDWFDRWPR</sequence>
<dbReference type="Proteomes" id="UP001596012">
    <property type="component" value="Unassembled WGS sequence"/>
</dbReference>
<protein>
    <recommendedName>
        <fullName evidence="4">Lipoprotein</fullName>
    </recommendedName>
</protein>
<feature type="transmembrane region" description="Helical" evidence="1">
    <location>
        <begin position="79"/>
        <end position="97"/>
    </location>
</feature>
<evidence type="ECO:0000256" key="1">
    <source>
        <dbReference type="SAM" id="Phobius"/>
    </source>
</evidence>
<keyword evidence="1" id="KW-0472">Membrane</keyword>
<keyword evidence="3" id="KW-1185">Reference proteome</keyword>
<proteinExistence type="predicted"/>
<name>A0ABV8YWZ9_9ACTN</name>
<feature type="transmembrane region" description="Helical" evidence="1">
    <location>
        <begin position="45"/>
        <end position="67"/>
    </location>
</feature>
<organism evidence="2 3">
    <name type="scientific">Streptomyces xiangluensis</name>
    <dbReference type="NCBI Taxonomy" id="2665720"/>
    <lineage>
        <taxon>Bacteria</taxon>
        <taxon>Bacillati</taxon>
        <taxon>Actinomycetota</taxon>
        <taxon>Actinomycetes</taxon>
        <taxon>Kitasatosporales</taxon>
        <taxon>Streptomycetaceae</taxon>
        <taxon>Streptomyces</taxon>
    </lineage>
</organism>
<dbReference type="PROSITE" id="PS51257">
    <property type="entry name" value="PROKAR_LIPOPROTEIN"/>
    <property type="match status" value="1"/>
</dbReference>